<dbReference type="InterPro" id="IPR000524">
    <property type="entry name" value="Tscrpt_reg_HTH_GntR"/>
</dbReference>
<dbReference type="PROSITE" id="PS50949">
    <property type="entry name" value="HTH_GNTR"/>
    <property type="match status" value="1"/>
</dbReference>
<dbReference type="InterPro" id="IPR015421">
    <property type="entry name" value="PyrdxlP-dep_Trfase_major"/>
</dbReference>
<evidence type="ECO:0000256" key="2">
    <source>
        <dbReference type="ARBA" id="ARBA00022898"/>
    </source>
</evidence>
<accession>A0A2S7II45</accession>
<proteinExistence type="inferred from homology"/>
<dbReference type="InterPro" id="IPR015424">
    <property type="entry name" value="PyrdxlP-dep_Trfase"/>
</dbReference>
<protein>
    <submittedName>
        <fullName evidence="7">GntR family transcriptional regulator</fullName>
    </submittedName>
</protein>
<keyword evidence="8" id="KW-1185">Reference proteome</keyword>
<dbReference type="PANTHER" id="PTHR46577:SF1">
    <property type="entry name" value="HTH-TYPE TRANSCRIPTIONAL REGULATORY PROTEIN GABR"/>
    <property type="match status" value="1"/>
</dbReference>
<keyword evidence="3" id="KW-0805">Transcription regulation</keyword>
<keyword evidence="4" id="KW-0238">DNA-binding</keyword>
<dbReference type="GO" id="GO:0030170">
    <property type="term" value="F:pyridoxal phosphate binding"/>
    <property type="evidence" value="ECO:0007669"/>
    <property type="project" value="InterPro"/>
</dbReference>
<dbReference type="InterPro" id="IPR051446">
    <property type="entry name" value="HTH_trans_reg/aminotransferase"/>
</dbReference>
<dbReference type="Gene3D" id="3.40.640.10">
    <property type="entry name" value="Type I PLP-dependent aspartate aminotransferase-like (Major domain)"/>
    <property type="match status" value="1"/>
</dbReference>
<dbReference type="Proteomes" id="UP000239590">
    <property type="component" value="Unassembled WGS sequence"/>
</dbReference>
<comment type="caution">
    <text evidence="7">The sequence shown here is derived from an EMBL/GenBank/DDBJ whole genome shotgun (WGS) entry which is preliminary data.</text>
</comment>
<evidence type="ECO:0000256" key="5">
    <source>
        <dbReference type="ARBA" id="ARBA00023163"/>
    </source>
</evidence>
<dbReference type="InterPro" id="IPR036388">
    <property type="entry name" value="WH-like_DNA-bd_sf"/>
</dbReference>
<dbReference type="Pfam" id="PF00392">
    <property type="entry name" value="GntR"/>
    <property type="match status" value="1"/>
</dbReference>
<evidence type="ECO:0000256" key="1">
    <source>
        <dbReference type="ARBA" id="ARBA00005384"/>
    </source>
</evidence>
<dbReference type="CDD" id="cd07377">
    <property type="entry name" value="WHTH_GntR"/>
    <property type="match status" value="1"/>
</dbReference>
<evidence type="ECO:0000256" key="4">
    <source>
        <dbReference type="ARBA" id="ARBA00023125"/>
    </source>
</evidence>
<dbReference type="GO" id="GO:0003677">
    <property type="term" value="F:DNA binding"/>
    <property type="evidence" value="ECO:0007669"/>
    <property type="project" value="UniProtKB-KW"/>
</dbReference>
<organism evidence="7 8">
    <name type="scientific">Siphonobacter curvatus</name>
    <dbReference type="NCBI Taxonomy" id="2094562"/>
    <lineage>
        <taxon>Bacteria</taxon>
        <taxon>Pseudomonadati</taxon>
        <taxon>Bacteroidota</taxon>
        <taxon>Cytophagia</taxon>
        <taxon>Cytophagales</taxon>
        <taxon>Cytophagaceae</taxon>
        <taxon>Siphonobacter</taxon>
    </lineage>
</organism>
<dbReference type="RefSeq" id="WP_104714993.1">
    <property type="nucleotide sequence ID" value="NZ_PTRA01000004.1"/>
</dbReference>
<comment type="similarity">
    <text evidence="1">In the C-terminal section; belongs to the class-I pyridoxal-phosphate-dependent aminotransferase family.</text>
</comment>
<reference evidence="8" key="1">
    <citation type="submission" date="2018-02" db="EMBL/GenBank/DDBJ databases">
        <title>Genome sequencing of Solimonas sp. HR-BB.</title>
        <authorList>
            <person name="Lee Y."/>
            <person name="Jeon C.O."/>
        </authorList>
    </citation>
    <scope>NUCLEOTIDE SEQUENCE [LARGE SCALE GENOMIC DNA]</scope>
    <source>
        <strain evidence="8">HR-U</strain>
    </source>
</reference>
<dbReference type="CDD" id="cd00609">
    <property type="entry name" value="AAT_like"/>
    <property type="match status" value="1"/>
</dbReference>
<dbReference type="Gene3D" id="1.10.10.10">
    <property type="entry name" value="Winged helix-like DNA-binding domain superfamily/Winged helix DNA-binding domain"/>
    <property type="match status" value="1"/>
</dbReference>
<dbReference type="Pfam" id="PF00155">
    <property type="entry name" value="Aminotran_1_2"/>
    <property type="match status" value="1"/>
</dbReference>
<keyword evidence="2" id="KW-0663">Pyridoxal phosphate</keyword>
<dbReference type="EMBL" id="PTRA01000004">
    <property type="protein sequence ID" value="PQA55527.1"/>
    <property type="molecule type" value="Genomic_DNA"/>
</dbReference>
<name>A0A2S7II45_9BACT</name>
<evidence type="ECO:0000313" key="8">
    <source>
        <dbReference type="Proteomes" id="UP000239590"/>
    </source>
</evidence>
<dbReference type="SMART" id="SM00345">
    <property type="entry name" value="HTH_GNTR"/>
    <property type="match status" value="1"/>
</dbReference>
<dbReference type="AlphaFoldDB" id="A0A2S7II45"/>
<feature type="domain" description="HTH gntR-type" evidence="6">
    <location>
        <begin position="16"/>
        <end position="84"/>
    </location>
</feature>
<dbReference type="InterPro" id="IPR036390">
    <property type="entry name" value="WH_DNA-bd_sf"/>
</dbReference>
<dbReference type="PANTHER" id="PTHR46577">
    <property type="entry name" value="HTH-TYPE TRANSCRIPTIONAL REGULATORY PROTEIN GABR"/>
    <property type="match status" value="1"/>
</dbReference>
<keyword evidence="5" id="KW-0804">Transcription</keyword>
<sequence>MQPLATLLQIYRQDPQPIYLQLAAQLTDLIRKGILRPEYRLPSTRALASGLAIHRKTVIQAYDELIAQGWLQTQVGNGTFVSRHLPELTPRPLVNSDVFDPAKQAGFSFQSTPHLDRPPLKAQARYHLDDGFPDARLAPVLDLSRAYRSQVLASNPYVRLGYNDPSGSRWLREELAAYLNATRGLRAEPENILIVRGTMMGVYLASTALLQPGDAVAIEEYSWSGARMNFLQAGAQLISVPVDAYGIDVDALERICQQRPLRMLYVTSHHQYPTTVPLRADRRMRLLALAQTYKFIVFEDDYDYDFHYESKPLFPLASADLGGMVLYSGSFTKTISPAFRVGYLVGPENVIQHLTKLRRVIDRQGDTLLENAMAELLHTGVIQRHIRKSLRIYRQRRDLFCDALQTELGSVVDFRKPEGGMSVWTRFDSSINLVRLAEKALQKELYLSNGTAHESVFRKENVARLGFASSTEEELMQCIRILKSVI</sequence>
<evidence type="ECO:0000259" key="6">
    <source>
        <dbReference type="PROSITE" id="PS50949"/>
    </source>
</evidence>
<gene>
    <name evidence="7" type="ORF">C5O19_19090</name>
</gene>
<dbReference type="SUPFAM" id="SSF46785">
    <property type="entry name" value="Winged helix' DNA-binding domain"/>
    <property type="match status" value="1"/>
</dbReference>
<dbReference type="GO" id="GO:0003700">
    <property type="term" value="F:DNA-binding transcription factor activity"/>
    <property type="evidence" value="ECO:0007669"/>
    <property type="project" value="InterPro"/>
</dbReference>
<dbReference type="InterPro" id="IPR004839">
    <property type="entry name" value="Aminotransferase_I/II_large"/>
</dbReference>
<dbReference type="OrthoDB" id="594134at2"/>
<dbReference type="SUPFAM" id="SSF53383">
    <property type="entry name" value="PLP-dependent transferases"/>
    <property type="match status" value="1"/>
</dbReference>
<evidence type="ECO:0000256" key="3">
    <source>
        <dbReference type="ARBA" id="ARBA00023015"/>
    </source>
</evidence>
<evidence type="ECO:0000313" key="7">
    <source>
        <dbReference type="EMBL" id="PQA55527.1"/>
    </source>
</evidence>